<evidence type="ECO:0000313" key="1">
    <source>
        <dbReference type="EMBL" id="KAH7971332.1"/>
    </source>
</evidence>
<keyword evidence="2" id="KW-1185">Reference proteome</keyword>
<organism evidence="1 2">
    <name type="scientific">Dermacentor silvarum</name>
    <name type="common">Tick</name>
    <dbReference type="NCBI Taxonomy" id="543639"/>
    <lineage>
        <taxon>Eukaryota</taxon>
        <taxon>Metazoa</taxon>
        <taxon>Ecdysozoa</taxon>
        <taxon>Arthropoda</taxon>
        <taxon>Chelicerata</taxon>
        <taxon>Arachnida</taxon>
        <taxon>Acari</taxon>
        <taxon>Parasitiformes</taxon>
        <taxon>Ixodida</taxon>
        <taxon>Ixodoidea</taxon>
        <taxon>Ixodidae</taxon>
        <taxon>Rhipicephalinae</taxon>
        <taxon>Dermacentor</taxon>
    </lineage>
</organism>
<proteinExistence type="predicted"/>
<name>A0ACB8DKT2_DERSI</name>
<sequence length="771" mass="84882">MRRTKYDQSDPASDSDTSPSSDDSPPPRWRGKAKNGYAKNGNARKKRDSSKGRGTGRFRDDSDDDGDKLYDTRRGRALDDGPDSDFGSPSSSVLSSCEISFSQTTKLNTARNGRTLNGGRLLNGNKNNRKPREDSPRKNLKDKRLVNDDYDSRGKKAKKKPPDDTEDDSTPPIKPRGRKKKKNGGKVASDTEDSDTKGKDKPSYPQLVVQVGGPDSSNDCDTPRVTSSAALVHGNKPLAEIHLKGKANRTIRVRRNLLSGQFSDENSAMDRCCRCGAGCDMVGEITGTLPACQYCLEELGISATESIRPRTLQVLSGASSDQNELLEPMYTRGAYDPEVNEFGPLIICDDAADQEPSCDFDVLPEGGYEPVFPHRNVMRRSASFYSRPRALQEESPELPELVVRARVRKRPSRNKGFRIKSPETLEPPPQSRRSRSYAKYRVSLDGTDSQTQELGDMRDHAWEPDYGSPRSQRMRSARPRASPNRGGGGYQDRRDQARRFRRGRDDLPPEEPSVDRTNPQQEFSDDTMLDRSRAEESFGIAVSTTEAVDESETEKIAREAWKRYARDYKRFQQNLAAWESHREISQRRRCEDSNGEGMPRRPLAPPRPNCSMPDNLEEAHSRSGSLEERKANNDDEGMRIRIAVSPNRRSKLLLNETAAWFPGPFPPLGAEGCPPLPLQANQPLPIGTALPNSRPTHLVAPGEQQLIYIMGKPPGAGQPASTAQPAAPGIMSPTAVMSPVMSPGSANGSPSPNGNGSPVAKVPPSGPPPPS</sequence>
<evidence type="ECO:0000313" key="2">
    <source>
        <dbReference type="Proteomes" id="UP000821865"/>
    </source>
</evidence>
<protein>
    <submittedName>
        <fullName evidence="1">Uncharacterized protein</fullName>
    </submittedName>
</protein>
<dbReference type="Proteomes" id="UP000821865">
    <property type="component" value="Chromosome 11"/>
</dbReference>
<gene>
    <name evidence="1" type="ORF">HPB49_022105</name>
</gene>
<dbReference type="EMBL" id="CM023480">
    <property type="protein sequence ID" value="KAH7971332.1"/>
    <property type="molecule type" value="Genomic_DNA"/>
</dbReference>
<comment type="caution">
    <text evidence="1">The sequence shown here is derived from an EMBL/GenBank/DDBJ whole genome shotgun (WGS) entry which is preliminary data.</text>
</comment>
<reference evidence="1" key="1">
    <citation type="submission" date="2020-05" db="EMBL/GenBank/DDBJ databases">
        <title>Large-scale comparative analyses of tick genomes elucidate their genetic diversity and vector capacities.</title>
        <authorList>
            <person name="Jia N."/>
            <person name="Wang J."/>
            <person name="Shi W."/>
            <person name="Du L."/>
            <person name="Sun Y."/>
            <person name="Zhan W."/>
            <person name="Jiang J."/>
            <person name="Wang Q."/>
            <person name="Zhang B."/>
            <person name="Ji P."/>
            <person name="Sakyi L.B."/>
            <person name="Cui X."/>
            <person name="Yuan T."/>
            <person name="Jiang B."/>
            <person name="Yang W."/>
            <person name="Lam T.T.-Y."/>
            <person name="Chang Q."/>
            <person name="Ding S."/>
            <person name="Wang X."/>
            <person name="Zhu J."/>
            <person name="Ruan X."/>
            <person name="Zhao L."/>
            <person name="Wei J."/>
            <person name="Que T."/>
            <person name="Du C."/>
            <person name="Cheng J."/>
            <person name="Dai P."/>
            <person name="Han X."/>
            <person name="Huang E."/>
            <person name="Gao Y."/>
            <person name="Liu J."/>
            <person name="Shao H."/>
            <person name="Ye R."/>
            <person name="Li L."/>
            <person name="Wei W."/>
            <person name="Wang X."/>
            <person name="Wang C."/>
            <person name="Yang T."/>
            <person name="Huo Q."/>
            <person name="Li W."/>
            <person name="Guo W."/>
            <person name="Chen H."/>
            <person name="Zhou L."/>
            <person name="Ni X."/>
            <person name="Tian J."/>
            <person name="Zhou Y."/>
            <person name="Sheng Y."/>
            <person name="Liu T."/>
            <person name="Pan Y."/>
            <person name="Xia L."/>
            <person name="Li J."/>
            <person name="Zhao F."/>
            <person name="Cao W."/>
        </authorList>
    </citation>
    <scope>NUCLEOTIDE SEQUENCE</scope>
    <source>
        <strain evidence="1">Dsil-2018</strain>
    </source>
</reference>
<accession>A0ACB8DKT2</accession>